<name>A0A2I0VUP8_9ASPA</name>
<evidence type="ECO:0000259" key="2">
    <source>
        <dbReference type="Pfam" id="PF10440"/>
    </source>
</evidence>
<keyword evidence="4" id="KW-1185">Reference proteome</keyword>
<feature type="domain" description="WIYLD" evidence="2">
    <location>
        <begin position="6"/>
        <end position="62"/>
    </location>
</feature>
<dbReference type="Proteomes" id="UP000233837">
    <property type="component" value="Unassembled WGS sequence"/>
</dbReference>
<reference evidence="3 4" key="2">
    <citation type="journal article" date="2017" name="Nature">
        <title>The Apostasia genome and the evolution of orchids.</title>
        <authorList>
            <person name="Zhang G.Q."/>
            <person name="Liu K.W."/>
            <person name="Li Z."/>
            <person name="Lohaus R."/>
            <person name="Hsiao Y.Y."/>
            <person name="Niu S.C."/>
            <person name="Wang J.Y."/>
            <person name="Lin Y.C."/>
            <person name="Xu Q."/>
            <person name="Chen L.J."/>
            <person name="Yoshida K."/>
            <person name="Fujiwara S."/>
            <person name="Wang Z.W."/>
            <person name="Zhang Y.Q."/>
            <person name="Mitsuda N."/>
            <person name="Wang M."/>
            <person name="Liu G.H."/>
            <person name="Pecoraro L."/>
            <person name="Huang H.X."/>
            <person name="Xiao X.J."/>
            <person name="Lin M."/>
            <person name="Wu X.Y."/>
            <person name="Wu W.L."/>
            <person name="Chen Y.Y."/>
            <person name="Chang S.B."/>
            <person name="Sakamoto S."/>
            <person name="Ohme-Takagi M."/>
            <person name="Yagi M."/>
            <person name="Zeng S.J."/>
            <person name="Shen C.Y."/>
            <person name="Yeh C.M."/>
            <person name="Luo Y.B."/>
            <person name="Tsai W.C."/>
            <person name="Van de Peer Y."/>
            <person name="Liu Z.J."/>
        </authorList>
    </citation>
    <scope>NUCLEOTIDE SEQUENCE [LARGE SCALE GENOMIC DNA]</scope>
    <source>
        <tissue evidence="3">The whole plant</tissue>
    </source>
</reference>
<dbReference type="GO" id="GO:0032259">
    <property type="term" value="P:methylation"/>
    <property type="evidence" value="ECO:0007669"/>
    <property type="project" value="UniProtKB-KW"/>
</dbReference>
<keyword evidence="3" id="KW-0489">Methyltransferase</keyword>
<evidence type="ECO:0000256" key="1">
    <source>
        <dbReference type="SAM" id="MobiDB-lite"/>
    </source>
</evidence>
<dbReference type="EMBL" id="KZ503219">
    <property type="protein sequence ID" value="PKU67131.1"/>
    <property type="molecule type" value="Genomic_DNA"/>
</dbReference>
<dbReference type="AlphaFoldDB" id="A0A2I0VUP8"/>
<gene>
    <name evidence="3" type="primary">SUVR2</name>
    <name evidence="3" type="ORF">MA16_Dca012992</name>
</gene>
<evidence type="ECO:0000313" key="3">
    <source>
        <dbReference type="EMBL" id="PKU67131.1"/>
    </source>
</evidence>
<feature type="region of interest" description="Disordered" evidence="1">
    <location>
        <begin position="160"/>
        <end position="184"/>
    </location>
</feature>
<organism evidence="3 4">
    <name type="scientific">Dendrobium catenatum</name>
    <dbReference type="NCBI Taxonomy" id="906689"/>
    <lineage>
        <taxon>Eukaryota</taxon>
        <taxon>Viridiplantae</taxon>
        <taxon>Streptophyta</taxon>
        <taxon>Embryophyta</taxon>
        <taxon>Tracheophyta</taxon>
        <taxon>Spermatophyta</taxon>
        <taxon>Magnoliopsida</taxon>
        <taxon>Liliopsida</taxon>
        <taxon>Asparagales</taxon>
        <taxon>Orchidaceae</taxon>
        <taxon>Epidendroideae</taxon>
        <taxon>Malaxideae</taxon>
        <taxon>Dendrobiinae</taxon>
        <taxon>Dendrobium</taxon>
    </lineage>
</organism>
<dbReference type="STRING" id="906689.A0A2I0VUP8"/>
<dbReference type="PANTHER" id="PTHR46450">
    <property type="entry name" value="INACTIVE HISTONE-LYSINE N-METHYLTRANSFERASE SUVR1-RELATED"/>
    <property type="match status" value="1"/>
</dbReference>
<proteinExistence type="predicted"/>
<reference evidence="3 4" key="1">
    <citation type="journal article" date="2016" name="Sci. Rep.">
        <title>The Dendrobium catenatum Lindl. genome sequence provides insights into polysaccharide synthase, floral development and adaptive evolution.</title>
        <authorList>
            <person name="Zhang G.Q."/>
            <person name="Xu Q."/>
            <person name="Bian C."/>
            <person name="Tsai W.C."/>
            <person name="Yeh C.M."/>
            <person name="Liu K.W."/>
            <person name="Yoshida K."/>
            <person name="Zhang L.S."/>
            <person name="Chang S.B."/>
            <person name="Chen F."/>
            <person name="Shi Y."/>
            <person name="Su Y.Y."/>
            <person name="Zhang Y.Q."/>
            <person name="Chen L.J."/>
            <person name="Yin Y."/>
            <person name="Lin M."/>
            <person name="Huang H."/>
            <person name="Deng H."/>
            <person name="Wang Z.W."/>
            <person name="Zhu S.L."/>
            <person name="Zhao X."/>
            <person name="Deng C."/>
            <person name="Niu S.C."/>
            <person name="Huang J."/>
            <person name="Wang M."/>
            <person name="Liu G.H."/>
            <person name="Yang H.J."/>
            <person name="Xiao X.J."/>
            <person name="Hsiao Y.Y."/>
            <person name="Wu W.L."/>
            <person name="Chen Y.Y."/>
            <person name="Mitsuda N."/>
            <person name="Ohme-Takagi M."/>
            <person name="Luo Y.B."/>
            <person name="Van de Peer Y."/>
            <person name="Liu Z.J."/>
        </authorList>
    </citation>
    <scope>NUCLEOTIDE SEQUENCE [LARGE SCALE GENOMIC DNA]</scope>
    <source>
        <tissue evidence="3">The whole plant</tissue>
    </source>
</reference>
<accession>A0A2I0VUP8</accession>
<dbReference type="Gene3D" id="1.10.8.850">
    <property type="entry name" value="Histone-lysine N methyltransferase , C-terminal domain-like"/>
    <property type="match status" value="1"/>
</dbReference>
<protein>
    <submittedName>
        <fullName evidence="3">Histone-lysine N-methyltransferase SUVR2</fullName>
    </submittedName>
</protein>
<dbReference type="InterPro" id="IPR043017">
    <property type="entry name" value="WIYLD_dom_sf"/>
</dbReference>
<dbReference type="InterPro" id="IPR018848">
    <property type="entry name" value="WIYLD_domain"/>
</dbReference>
<dbReference type="PANTHER" id="PTHR46450:SF24">
    <property type="entry name" value="HISTONE-LYSINE N-METHYLTRANSFERASE SUVR4"/>
    <property type="match status" value="1"/>
</dbReference>
<dbReference type="GO" id="GO:0008168">
    <property type="term" value="F:methyltransferase activity"/>
    <property type="evidence" value="ECO:0007669"/>
    <property type="project" value="UniProtKB-KW"/>
</dbReference>
<dbReference type="Pfam" id="PF10440">
    <property type="entry name" value="WIYLD"/>
    <property type="match status" value="1"/>
</dbReference>
<keyword evidence="3" id="KW-0808">Transferase</keyword>
<sequence length="184" mass="20390">MAPSAHLQRAQVAVKAMKLIGFDQAKVKAVLKKLLKVYENNWEYIEAENYRLLADSIFDDQESMVGPEVNETDAAASVARKSRRLGEMAESSKCVTSEDDRSLEALWAAHAGVEKRLDDMAAAIERLATVLHRDPPGIRTGDILVRLGRPVPPVVTTMGGGRGYPNRGRRRTTLVSEWSETEDE</sequence>
<evidence type="ECO:0000313" key="4">
    <source>
        <dbReference type="Proteomes" id="UP000233837"/>
    </source>
</evidence>